<proteinExistence type="inferred from homology"/>
<evidence type="ECO:0000313" key="13">
    <source>
        <dbReference type="Proteomes" id="UP000807825"/>
    </source>
</evidence>
<evidence type="ECO:0000256" key="4">
    <source>
        <dbReference type="ARBA" id="ARBA00022832"/>
    </source>
</evidence>
<evidence type="ECO:0000256" key="8">
    <source>
        <dbReference type="PIRSR" id="PIRSR000429-1"/>
    </source>
</evidence>
<feature type="domain" description="Thiolase C-terminal" evidence="11">
    <location>
        <begin position="278"/>
        <end position="399"/>
    </location>
</feature>
<comment type="subcellular location">
    <subcellularLocation>
        <location evidence="1">Peroxisome</location>
    </subcellularLocation>
</comment>
<dbReference type="GO" id="GO:0003985">
    <property type="term" value="F:acetyl-CoA C-acetyltransferase activity"/>
    <property type="evidence" value="ECO:0007669"/>
    <property type="project" value="UniProtKB-EC"/>
</dbReference>
<keyword evidence="7 9" id="KW-0012">Acyltransferase</keyword>
<evidence type="ECO:0000256" key="2">
    <source>
        <dbReference type="ARBA" id="ARBA00010982"/>
    </source>
</evidence>
<name>A0A9D6V3Z9_9BACT</name>
<dbReference type="GO" id="GO:0005737">
    <property type="term" value="C:cytoplasm"/>
    <property type="evidence" value="ECO:0007669"/>
    <property type="project" value="UniProtKB-ARBA"/>
</dbReference>
<protein>
    <submittedName>
        <fullName evidence="12">Acetyl-CoA C-acetyltransferase</fullName>
        <ecNumber evidence="12">2.3.1.9</ecNumber>
    </submittedName>
</protein>
<dbReference type="NCBIfam" id="NF005033">
    <property type="entry name" value="PRK06445.1"/>
    <property type="match status" value="1"/>
</dbReference>
<feature type="domain" description="Thiolase N-terminal" evidence="10">
    <location>
        <begin position="24"/>
        <end position="269"/>
    </location>
</feature>
<dbReference type="PANTHER" id="PTHR43853">
    <property type="entry name" value="3-KETOACYL-COA THIOLASE, PEROXISOMAL"/>
    <property type="match status" value="1"/>
</dbReference>
<dbReference type="InterPro" id="IPR016039">
    <property type="entry name" value="Thiolase-like"/>
</dbReference>
<reference evidence="12" key="1">
    <citation type="submission" date="2020-07" db="EMBL/GenBank/DDBJ databases">
        <title>Huge and variable diversity of episymbiotic CPR bacteria and DPANN archaea in groundwater ecosystems.</title>
        <authorList>
            <person name="He C.Y."/>
            <person name="Keren R."/>
            <person name="Whittaker M."/>
            <person name="Farag I.F."/>
            <person name="Doudna J."/>
            <person name="Cate J.H.D."/>
            <person name="Banfield J.F."/>
        </authorList>
    </citation>
    <scope>NUCLEOTIDE SEQUENCE</scope>
    <source>
        <strain evidence="12">NC_groundwater_1664_Pr3_B-0.1um_52_9</strain>
    </source>
</reference>
<dbReference type="PANTHER" id="PTHR43853:SF8">
    <property type="entry name" value="3-KETOACYL-COA THIOLASE, PEROXISOMAL"/>
    <property type="match status" value="1"/>
</dbReference>
<keyword evidence="4" id="KW-0276">Fatty acid metabolism</keyword>
<dbReference type="Proteomes" id="UP000807825">
    <property type="component" value="Unassembled WGS sequence"/>
</dbReference>
<keyword evidence="6" id="KW-0576">Peroxisome</keyword>
<dbReference type="Pfam" id="PF02803">
    <property type="entry name" value="Thiolase_C"/>
    <property type="match status" value="1"/>
</dbReference>
<dbReference type="InterPro" id="IPR020617">
    <property type="entry name" value="Thiolase_C"/>
</dbReference>
<feature type="active site" description="Proton acceptor" evidence="8">
    <location>
        <position position="356"/>
    </location>
</feature>
<dbReference type="EC" id="2.3.1.9" evidence="12"/>
<organism evidence="12 13">
    <name type="scientific">Desulfomonile tiedjei</name>
    <dbReference type="NCBI Taxonomy" id="2358"/>
    <lineage>
        <taxon>Bacteria</taxon>
        <taxon>Pseudomonadati</taxon>
        <taxon>Thermodesulfobacteriota</taxon>
        <taxon>Desulfomonilia</taxon>
        <taxon>Desulfomonilales</taxon>
        <taxon>Desulfomonilaceae</taxon>
        <taxon>Desulfomonile</taxon>
    </lineage>
</organism>
<dbReference type="InterPro" id="IPR050215">
    <property type="entry name" value="Thiolase-like_sf_Thiolase"/>
</dbReference>
<evidence type="ECO:0000259" key="10">
    <source>
        <dbReference type="Pfam" id="PF00108"/>
    </source>
</evidence>
<comment type="similarity">
    <text evidence="2 9">Belongs to the thiolase-like superfamily. Thiolase family.</text>
</comment>
<dbReference type="PIRSF" id="PIRSF000429">
    <property type="entry name" value="Ac-CoA_Ac_transf"/>
    <property type="match status" value="1"/>
</dbReference>
<dbReference type="NCBIfam" id="TIGR01930">
    <property type="entry name" value="AcCoA-C-Actrans"/>
    <property type="match status" value="1"/>
</dbReference>
<dbReference type="SUPFAM" id="SSF53901">
    <property type="entry name" value="Thiolase-like"/>
    <property type="match status" value="2"/>
</dbReference>
<dbReference type="CDD" id="cd00751">
    <property type="entry name" value="thiolase"/>
    <property type="match status" value="1"/>
</dbReference>
<evidence type="ECO:0000259" key="11">
    <source>
        <dbReference type="Pfam" id="PF02803"/>
    </source>
</evidence>
<dbReference type="Gene3D" id="3.40.47.10">
    <property type="match status" value="1"/>
</dbReference>
<dbReference type="EMBL" id="JACRDE010000239">
    <property type="protein sequence ID" value="MBI5249596.1"/>
    <property type="molecule type" value="Genomic_DNA"/>
</dbReference>
<keyword evidence="3 9" id="KW-0808">Transferase</keyword>
<dbReference type="InterPro" id="IPR020616">
    <property type="entry name" value="Thiolase_N"/>
</dbReference>
<evidence type="ECO:0000256" key="9">
    <source>
        <dbReference type="RuleBase" id="RU003557"/>
    </source>
</evidence>
<accession>A0A9D6V3Z9</accession>
<feature type="active site" description="Acyl-thioester intermediate" evidence="8">
    <location>
        <position position="95"/>
    </location>
</feature>
<evidence type="ECO:0000256" key="6">
    <source>
        <dbReference type="ARBA" id="ARBA00023140"/>
    </source>
</evidence>
<evidence type="ECO:0000256" key="1">
    <source>
        <dbReference type="ARBA" id="ARBA00004275"/>
    </source>
</evidence>
<dbReference type="GO" id="GO:0006635">
    <property type="term" value="P:fatty acid beta-oxidation"/>
    <property type="evidence" value="ECO:0007669"/>
    <property type="project" value="TreeGrafter"/>
</dbReference>
<feature type="active site" description="Proton acceptor" evidence="8">
    <location>
        <position position="386"/>
    </location>
</feature>
<evidence type="ECO:0000313" key="12">
    <source>
        <dbReference type="EMBL" id="MBI5249596.1"/>
    </source>
</evidence>
<keyword evidence="5" id="KW-0443">Lipid metabolism</keyword>
<evidence type="ECO:0000256" key="7">
    <source>
        <dbReference type="ARBA" id="ARBA00023315"/>
    </source>
</evidence>
<gene>
    <name evidence="12" type="ORF">HY912_08885</name>
</gene>
<dbReference type="Pfam" id="PF00108">
    <property type="entry name" value="Thiolase_N"/>
    <property type="match status" value="1"/>
</dbReference>
<dbReference type="InterPro" id="IPR002155">
    <property type="entry name" value="Thiolase"/>
</dbReference>
<dbReference type="GO" id="GO:0010124">
    <property type="term" value="P:phenylacetate catabolic process"/>
    <property type="evidence" value="ECO:0007669"/>
    <property type="project" value="TreeGrafter"/>
</dbReference>
<dbReference type="AlphaFoldDB" id="A0A9D6V3Z9"/>
<evidence type="ECO:0000256" key="3">
    <source>
        <dbReference type="ARBA" id="ARBA00022679"/>
    </source>
</evidence>
<sequence length="401" mass="42954">MREVVIAGYLRTAQSRARPNDPSRDCFYKLRADELLARLLPQLLKVSGVSPKEVDDFVVGSAFGVGEQWTYGGRNPIFLANLPETIPAKFVDQQCGSSMAAIHTGFLEIAGGAADIVMVGGMEHMTRVPMSLLNDREQGSVSFNPHLFEDEAYRQWEMNIATNMGLTAEKLLSMTDLTRHHLDSWGVRSHRLAAQAEAAGFFSGEIMPVQVEQADGTIMTVARDQSVRPEATLEDMAKLKPVFSENGSMTAGNSSPLNAGASAMLLVAKETAEARGIKPLAVIRGIGFAGVHPTIMGSGTVPSSLKALRMAGINAEDIDFWEINEAFCIVALYTIKKLGLDQDRVNVMGGGTAIGHALGATGIRLVGTLARILDWKQGRYGCATACCGGGQGVAVTIERNV</sequence>
<evidence type="ECO:0000256" key="5">
    <source>
        <dbReference type="ARBA" id="ARBA00023098"/>
    </source>
</evidence>
<comment type="caution">
    <text evidence="12">The sequence shown here is derived from an EMBL/GenBank/DDBJ whole genome shotgun (WGS) entry which is preliminary data.</text>
</comment>